<evidence type="ECO:0000313" key="2">
    <source>
        <dbReference type="Proteomes" id="UP000466863"/>
    </source>
</evidence>
<dbReference type="AlphaFoldDB" id="A0A6A7Z9M2"/>
<gene>
    <name evidence="1" type="ORF">GHO28_26695</name>
</gene>
<dbReference type="RefSeq" id="WP_153334536.1">
    <property type="nucleotide sequence ID" value="NZ_CP181271.1"/>
</dbReference>
<evidence type="ECO:0000313" key="1">
    <source>
        <dbReference type="EMBL" id="MQU46061.1"/>
    </source>
</evidence>
<dbReference type="Proteomes" id="UP000466863">
    <property type="component" value="Unassembled WGS sequence"/>
</dbReference>
<name>A0A6A7Z9M2_9PSED</name>
<comment type="caution">
    <text evidence="1">The sequence shown here is derived from an EMBL/GenBank/DDBJ whole genome shotgun (WGS) entry which is preliminary data.</text>
</comment>
<dbReference type="Pfam" id="PF05114">
    <property type="entry name" value="MbnB_TglH_ChrH"/>
    <property type="match status" value="1"/>
</dbReference>
<dbReference type="InterPro" id="IPR007801">
    <property type="entry name" value="MbnB/TglH/ChrH"/>
</dbReference>
<reference evidence="1 2" key="1">
    <citation type="submission" date="2019-10" db="EMBL/GenBank/DDBJ databases">
        <title>Evaluation of single-gene subtyping targets for Pseudomonas.</title>
        <authorList>
            <person name="Reichler S.J."/>
            <person name="Orsi R.H."/>
            <person name="Wiedmann M."/>
            <person name="Martin N.H."/>
            <person name="Murphy S.I."/>
        </authorList>
    </citation>
    <scope>NUCLEOTIDE SEQUENCE [LARGE SCALE GENOMIC DNA]</scope>
    <source>
        <strain evidence="1 2">FSL R10-1876</strain>
    </source>
</reference>
<protein>
    <submittedName>
        <fullName evidence="1">DUF692 family protein</fullName>
    </submittedName>
</protein>
<organism evidence="1 2">
    <name type="scientific">Pseudomonas helleri</name>
    <dbReference type="NCBI Taxonomy" id="1608996"/>
    <lineage>
        <taxon>Bacteria</taxon>
        <taxon>Pseudomonadati</taxon>
        <taxon>Pseudomonadota</taxon>
        <taxon>Gammaproteobacteria</taxon>
        <taxon>Pseudomonadales</taxon>
        <taxon>Pseudomonadaceae</taxon>
        <taxon>Pseudomonas</taxon>
    </lineage>
</organism>
<accession>A0A6A7Z9M2</accession>
<dbReference type="EMBL" id="WIVV01000251">
    <property type="protein sequence ID" value="MQU46061.1"/>
    <property type="molecule type" value="Genomic_DNA"/>
</dbReference>
<proteinExistence type="predicted"/>
<dbReference type="Gene3D" id="3.20.20.150">
    <property type="entry name" value="Divalent-metal-dependent TIM barrel enzymes"/>
    <property type="match status" value="1"/>
</dbReference>
<sequence length="282" mass="32233">MRTNDVRLGISGDIHKLASIARAFRQEKDHPFSNIHHFSLGLRPWEVLDEALIDFLKKQNITLSAHPTDINFSGRLNITELKLLSKTLKPWPVLYIEEDMGLWRTGKLFLGAHQLNPVMNKTSLHKTKLNIVDASEILELPITVENPPIYYEAGNIDFWDYYLDLCTFSNSQMAFDIGHYIGYCKSQNQSPVYSLPFHDLCNLIRTVHISGIKSWRWNGIAVWLDQHADEFKTPSLTLLKTAVERSCNISNILLEMEGASASAEANNIERVSTLLSEHLYHE</sequence>